<keyword evidence="5" id="KW-1185">Reference proteome</keyword>
<reference evidence="4 5" key="1">
    <citation type="submission" date="2017-04" db="EMBL/GenBank/DDBJ databases">
        <authorList>
            <consortium name="Geobacter pelophilus Genome Sequencing"/>
            <person name="Aoyagi T."/>
            <person name="Koike H."/>
            <person name="Hori T."/>
        </authorList>
    </citation>
    <scope>NUCLEOTIDE SEQUENCE [LARGE SCALE GENOMIC DNA]</scope>
    <source>
        <strain evidence="4 5">Drf2</strain>
    </source>
</reference>
<gene>
    <name evidence="4" type="ORF">GPEL0_01r3856</name>
</gene>
<dbReference type="Proteomes" id="UP000194153">
    <property type="component" value="Unassembled WGS sequence"/>
</dbReference>
<dbReference type="Gene3D" id="1.10.287.1490">
    <property type="match status" value="1"/>
</dbReference>
<sequence>MGRQILRNSLKSLYELQEIDLRIDGLDSEKAQLLSEAQALEAKLADAREKIAARREEARTLEEEKGAMEANLKSEGENITRSEAHLKEIKTQKEYQAVSKEISTAKKLIAELEDQILQKINAIEEINVDVTKKEADLAELEGNVATQKGEVEAKVQSLDSGIAVDVATREQTVKGLPASVMKRYSRLRDQRRGVAVVEAKEGNCMGCNMHLPPQLYNTLFRADDVITCPHCQRILIMKQEVEG</sequence>
<comment type="caution">
    <text evidence="4">The sequence shown here is derived from an EMBL/GenBank/DDBJ whole genome shotgun (WGS) entry which is preliminary data.</text>
</comment>
<reference evidence="5" key="2">
    <citation type="submission" date="2017-05" db="EMBL/GenBank/DDBJ databases">
        <title>Draft genome sequence of Geobacter pelophilus, a iron(III)-reducing bacteria.</title>
        <authorList>
            <person name="Aoyagi T."/>
            <person name="Koike H."/>
            <person name="Morita T."/>
            <person name="Sato Y."/>
            <person name="Habe H."/>
            <person name="Hori T."/>
        </authorList>
    </citation>
    <scope>NUCLEOTIDE SEQUENCE [LARGE SCALE GENOMIC DNA]</scope>
    <source>
        <strain evidence="5">Drf2</strain>
    </source>
</reference>
<dbReference type="InterPro" id="IPR003743">
    <property type="entry name" value="Zf-RING_7"/>
</dbReference>
<evidence type="ECO:0000256" key="1">
    <source>
        <dbReference type="SAM" id="Coils"/>
    </source>
</evidence>
<evidence type="ECO:0000259" key="3">
    <source>
        <dbReference type="Pfam" id="PF24481"/>
    </source>
</evidence>
<evidence type="ECO:0000259" key="2">
    <source>
        <dbReference type="Pfam" id="PF02591"/>
    </source>
</evidence>
<dbReference type="InterPro" id="IPR056003">
    <property type="entry name" value="CT398_CC_hairpin"/>
</dbReference>
<feature type="domain" description="CT398-like coiled coil hairpin" evidence="3">
    <location>
        <begin position="16"/>
        <end position="191"/>
    </location>
</feature>
<dbReference type="EMBL" id="BDQG01000001">
    <property type="protein sequence ID" value="GAW67816.1"/>
    <property type="molecule type" value="Genomic_DNA"/>
</dbReference>
<dbReference type="InterPro" id="IPR052376">
    <property type="entry name" value="Oxidative_Scav/Glycosyltrans"/>
</dbReference>
<name>A0ABQ0MNK6_9BACT</name>
<dbReference type="Pfam" id="PF24481">
    <property type="entry name" value="CT398_CC"/>
    <property type="match status" value="1"/>
</dbReference>
<protein>
    <recommendedName>
        <fullName evidence="6">C4-type zinc ribbon domain-containing protein</fullName>
    </recommendedName>
</protein>
<dbReference type="PANTHER" id="PTHR39082:SF1">
    <property type="entry name" value="SCAVENGER RECEPTOR CLASS A MEMBER 3"/>
    <property type="match status" value="1"/>
</dbReference>
<proteinExistence type="predicted"/>
<evidence type="ECO:0008006" key="6">
    <source>
        <dbReference type="Google" id="ProtNLM"/>
    </source>
</evidence>
<keyword evidence="1" id="KW-0175">Coiled coil</keyword>
<dbReference type="Pfam" id="PF02591">
    <property type="entry name" value="Zn_ribbon_9"/>
    <property type="match status" value="1"/>
</dbReference>
<evidence type="ECO:0000313" key="5">
    <source>
        <dbReference type="Proteomes" id="UP000194153"/>
    </source>
</evidence>
<feature type="coiled-coil region" evidence="1">
    <location>
        <begin position="16"/>
        <end position="150"/>
    </location>
</feature>
<feature type="domain" description="C4-type zinc ribbon" evidence="2">
    <location>
        <begin position="204"/>
        <end position="235"/>
    </location>
</feature>
<organism evidence="4 5">
    <name type="scientific">Geoanaerobacter pelophilus</name>
    <dbReference type="NCBI Taxonomy" id="60036"/>
    <lineage>
        <taxon>Bacteria</taxon>
        <taxon>Pseudomonadati</taxon>
        <taxon>Thermodesulfobacteriota</taxon>
        <taxon>Desulfuromonadia</taxon>
        <taxon>Geobacterales</taxon>
        <taxon>Geobacteraceae</taxon>
        <taxon>Geoanaerobacter</taxon>
    </lineage>
</organism>
<accession>A0ABQ0MNK6</accession>
<evidence type="ECO:0000313" key="4">
    <source>
        <dbReference type="EMBL" id="GAW67816.1"/>
    </source>
</evidence>
<dbReference type="PANTHER" id="PTHR39082">
    <property type="entry name" value="PHOSPHOLIPASE C-BETA-2-RELATED"/>
    <property type="match status" value="1"/>
</dbReference>